<dbReference type="Pfam" id="PF08245">
    <property type="entry name" value="Mur_ligase_M"/>
    <property type="match status" value="1"/>
</dbReference>
<keyword evidence="4" id="KW-0963">Cytoplasm</keyword>
<dbReference type="EMBL" id="OZ019897">
    <property type="protein sequence ID" value="CAK9226450.1"/>
    <property type="molecule type" value="Genomic_DNA"/>
</dbReference>
<dbReference type="HAMAP" id="MF_00046">
    <property type="entry name" value="MurC"/>
    <property type="match status" value="1"/>
</dbReference>
<dbReference type="PANTHER" id="PTHR43445:SF3">
    <property type="entry name" value="UDP-N-ACETYLMURAMATE--L-ALANINE LIGASE"/>
    <property type="match status" value="1"/>
</dbReference>
<evidence type="ECO:0000313" key="12">
    <source>
        <dbReference type="EMBL" id="CAK9226450.1"/>
    </source>
</evidence>
<evidence type="ECO:0000256" key="6">
    <source>
        <dbReference type="ARBA" id="ARBA00022741"/>
    </source>
</evidence>
<keyword evidence="13" id="KW-1185">Reference proteome</keyword>
<keyword evidence="5" id="KW-0436">Ligase</keyword>
<dbReference type="InterPro" id="IPR036615">
    <property type="entry name" value="Mur_ligase_C_dom_sf"/>
</dbReference>
<dbReference type="Gene3D" id="3.90.190.20">
    <property type="entry name" value="Mur ligase, C-terminal domain"/>
    <property type="match status" value="1"/>
</dbReference>
<evidence type="ECO:0000259" key="10">
    <source>
        <dbReference type="Pfam" id="PF02875"/>
    </source>
</evidence>
<evidence type="ECO:0000256" key="8">
    <source>
        <dbReference type="ARBA" id="ARBA00047833"/>
    </source>
</evidence>
<dbReference type="Gene3D" id="3.40.1190.10">
    <property type="entry name" value="Mur-like, catalytic domain"/>
    <property type="match status" value="1"/>
</dbReference>
<name>A0ABP0UP05_9BRYO</name>
<dbReference type="InterPro" id="IPR000713">
    <property type="entry name" value="Mur_ligase_N"/>
</dbReference>
<dbReference type="InterPro" id="IPR050061">
    <property type="entry name" value="MurCDEF_pg_biosynth"/>
</dbReference>
<dbReference type="Pfam" id="PF02875">
    <property type="entry name" value="Mur_ligase_C"/>
    <property type="match status" value="1"/>
</dbReference>
<keyword evidence="6" id="KW-0547">Nucleotide-binding</keyword>
<evidence type="ECO:0000256" key="2">
    <source>
        <dbReference type="ARBA" id="ARBA00004752"/>
    </source>
</evidence>
<organism evidence="12 13">
    <name type="scientific">Sphagnum troendelagicum</name>
    <dbReference type="NCBI Taxonomy" id="128251"/>
    <lineage>
        <taxon>Eukaryota</taxon>
        <taxon>Viridiplantae</taxon>
        <taxon>Streptophyta</taxon>
        <taxon>Embryophyta</taxon>
        <taxon>Bryophyta</taxon>
        <taxon>Sphagnophytina</taxon>
        <taxon>Sphagnopsida</taxon>
        <taxon>Sphagnales</taxon>
        <taxon>Sphagnaceae</taxon>
        <taxon>Sphagnum</taxon>
    </lineage>
</organism>
<evidence type="ECO:0000256" key="7">
    <source>
        <dbReference type="ARBA" id="ARBA00022840"/>
    </source>
</evidence>
<evidence type="ECO:0000313" key="13">
    <source>
        <dbReference type="Proteomes" id="UP001497512"/>
    </source>
</evidence>
<protein>
    <recommendedName>
        <fullName evidence="3">UDP-N-acetylmuramate--L-alanine ligase</fullName>
        <ecNumber evidence="3">6.3.2.8</ecNumber>
    </recommendedName>
</protein>
<dbReference type="Gene3D" id="3.40.50.720">
    <property type="entry name" value="NAD(P)-binding Rossmann-like Domain"/>
    <property type="match status" value="1"/>
</dbReference>
<dbReference type="InterPro" id="IPR013221">
    <property type="entry name" value="Mur_ligase_cen"/>
</dbReference>
<dbReference type="InterPro" id="IPR005758">
    <property type="entry name" value="UDP-N-AcMur_Ala_ligase_MurC"/>
</dbReference>
<dbReference type="SUPFAM" id="SSF53244">
    <property type="entry name" value="MurD-like peptide ligases, peptide-binding domain"/>
    <property type="match status" value="1"/>
</dbReference>
<feature type="domain" description="Mur ligase central" evidence="11">
    <location>
        <begin position="217"/>
        <end position="411"/>
    </location>
</feature>
<evidence type="ECO:0000256" key="1">
    <source>
        <dbReference type="ARBA" id="ARBA00004496"/>
    </source>
</evidence>
<dbReference type="Pfam" id="PF01225">
    <property type="entry name" value="Mur_ligase"/>
    <property type="match status" value="1"/>
</dbReference>
<dbReference type="InterPro" id="IPR004101">
    <property type="entry name" value="Mur_ligase_C"/>
</dbReference>
<evidence type="ECO:0000256" key="3">
    <source>
        <dbReference type="ARBA" id="ARBA00012211"/>
    </source>
</evidence>
<comment type="pathway">
    <text evidence="2">Cell wall biogenesis; peptidoglycan biosynthesis.</text>
</comment>
<dbReference type="InterPro" id="IPR036565">
    <property type="entry name" value="Mur-like_cat_sf"/>
</dbReference>
<keyword evidence="7" id="KW-0067">ATP-binding</keyword>
<comment type="catalytic activity">
    <reaction evidence="8">
        <text>UDP-N-acetyl-alpha-D-muramate + L-alanine + ATP = UDP-N-acetyl-alpha-D-muramoyl-L-alanine + ADP + phosphate + H(+)</text>
        <dbReference type="Rhea" id="RHEA:23372"/>
        <dbReference type="ChEBI" id="CHEBI:15378"/>
        <dbReference type="ChEBI" id="CHEBI:30616"/>
        <dbReference type="ChEBI" id="CHEBI:43474"/>
        <dbReference type="ChEBI" id="CHEBI:57972"/>
        <dbReference type="ChEBI" id="CHEBI:70757"/>
        <dbReference type="ChEBI" id="CHEBI:83898"/>
        <dbReference type="ChEBI" id="CHEBI:456216"/>
        <dbReference type="EC" id="6.3.2.8"/>
    </reaction>
</comment>
<dbReference type="SUPFAM" id="SSF53623">
    <property type="entry name" value="MurD-like peptide ligases, catalytic domain"/>
    <property type="match status" value="1"/>
</dbReference>
<dbReference type="SUPFAM" id="SSF51984">
    <property type="entry name" value="MurCD N-terminal domain"/>
    <property type="match status" value="1"/>
</dbReference>
<evidence type="ECO:0000256" key="4">
    <source>
        <dbReference type="ARBA" id="ARBA00022490"/>
    </source>
</evidence>
<dbReference type="EC" id="6.3.2.8" evidence="3"/>
<evidence type="ECO:0000259" key="11">
    <source>
        <dbReference type="Pfam" id="PF08245"/>
    </source>
</evidence>
<evidence type="ECO:0000259" key="9">
    <source>
        <dbReference type="Pfam" id="PF01225"/>
    </source>
</evidence>
<sequence length="608" mass="64944">MSLSSSNILGFPTSSALSNVVAASTWRVLLSADASGQQQKKGWCCGGVGGGGGGGGRSRRTRTRGVRGFNKKLGWEHGSCGRAGWRVMVVEERVVRRVMKEESSVSPGLVHFVGIGGAGLSALAFLALEQGWQVSGSDIAWNEQLEELREAGARVYEGHEAKQMVQNGAPLPDAVVVSSAVVAGNEEVDVARALGVPVYKRGAWLGKMTEGYKLLAVAGSHGKSTTVAMLAVALCSLGEDITVILGAQVPQFPKGRNAMVGKGHLFLLEADEYDGCFLGVSPSLAVVTNVEWEHVDMFPDYEAVRDMFRKFVMRIKPGGLLLVNGDSAGSSSLGEVFQPKETHIACPDAKNVHVETFGLGQANNWHAVDLVPNAEGGTDYIVVHAGIPMAQVSLCLPGTYNVLNSLAVIVAISMLAVEKQPASNYDQRLTIMRMAASAASKALGSFTGARRRFELIGKVQGCYIIDDYAHHPTEVCAVLQGARQRFRQQPIWVIFQPHTFSRLEKLLPDFALAFHAADRVIVTEVYTARNSIFDWNVSGEDLASAIVGPPAMFIPTLEGVVELLALELGAIDQNIVNTQGDIILLTLGAGDITNLGPQLMELLSRGPS</sequence>
<proteinExistence type="inferred from homology"/>
<gene>
    <name evidence="12" type="ORF">CSSPTR1EN2_LOCUS18245</name>
</gene>
<feature type="domain" description="Mur ligase N-terminal catalytic" evidence="9">
    <location>
        <begin position="110"/>
        <end position="212"/>
    </location>
</feature>
<dbReference type="NCBIfam" id="TIGR01082">
    <property type="entry name" value="murC"/>
    <property type="match status" value="1"/>
</dbReference>
<evidence type="ECO:0000256" key="5">
    <source>
        <dbReference type="ARBA" id="ARBA00022598"/>
    </source>
</evidence>
<feature type="domain" description="Mur ligase C-terminal" evidence="10">
    <location>
        <begin position="451"/>
        <end position="569"/>
    </location>
</feature>
<accession>A0ABP0UP05</accession>
<reference evidence="12" key="1">
    <citation type="submission" date="2024-02" db="EMBL/GenBank/DDBJ databases">
        <authorList>
            <consortium name="ELIXIR-Norway"/>
            <consortium name="Elixir Norway"/>
        </authorList>
    </citation>
    <scope>NUCLEOTIDE SEQUENCE</scope>
</reference>
<dbReference type="PANTHER" id="PTHR43445">
    <property type="entry name" value="UDP-N-ACETYLMURAMATE--L-ALANINE LIGASE-RELATED"/>
    <property type="match status" value="1"/>
</dbReference>
<dbReference type="Proteomes" id="UP001497512">
    <property type="component" value="Chromosome 5"/>
</dbReference>
<comment type="subcellular location">
    <subcellularLocation>
        <location evidence="1">Cytoplasm</location>
    </subcellularLocation>
</comment>